<evidence type="ECO:0000313" key="2">
    <source>
        <dbReference type="Proteomes" id="UP000729290"/>
    </source>
</evidence>
<evidence type="ECO:0000313" key="1">
    <source>
        <dbReference type="EMBL" id="MBM6877865.1"/>
    </source>
</evidence>
<proteinExistence type="predicted"/>
<gene>
    <name evidence="1" type="ORF">H9X83_06790</name>
</gene>
<dbReference type="EMBL" id="JACSNV010000008">
    <property type="protein sequence ID" value="MBM6877865.1"/>
    <property type="molecule type" value="Genomic_DNA"/>
</dbReference>
<sequence>MDWMELVKDFITPVSVGIFMIWVNKQNSKRQDAEDEKERMWLFAMRSINACLSLCLEMAEIIRENHDTSDNEGFQEKYEYAKKVKRERKDFMEERAAEKFV</sequence>
<keyword evidence="2" id="KW-1185">Reference proteome</keyword>
<name>A0ABS2G9N5_9FIRM</name>
<evidence type="ECO:0008006" key="3">
    <source>
        <dbReference type="Google" id="ProtNLM"/>
    </source>
</evidence>
<reference evidence="1 2" key="1">
    <citation type="journal article" date="2021" name="Sci. Rep.">
        <title>The distribution of antibiotic resistance genes in chicken gut microbiota commensals.</title>
        <authorList>
            <person name="Juricova H."/>
            <person name="Matiasovicova J."/>
            <person name="Kubasova T."/>
            <person name="Cejkova D."/>
            <person name="Rychlik I."/>
        </authorList>
    </citation>
    <scope>NUCLEOTIDE SEQUENCE [LARGE SCALE GENOMIC DNA]</scope>
    <source>
        <strain evidence="1 2">An431b</strain>
    </source>
</reference>
<accession>A0ABS2G9N5</accession>
<organism evidence="1 2">
    <name type="scientific">Anaerotignum lactatifermentans</name>
    <dbReference type="NCBI Taxonomy" id="160404"/>
    <lineage>
        <taxon>Bacteria</taxon>
        <taxon>Bacillati</taxon>
        <taxon>Bacillota</taxon>
        <taxon>Clostridia</taxon>
        <taxon>Lachnospirales</taxon>
        <taxon>Anaerotignaceae</taxon>
        <taxon>Anaerotignum</taxon>
    </lineage>
</organism>
<protein>
    <recommendedName>
        <fullName evidence="3">Phage holin</fullName>
    </recommendedName>
</protein>
<dbReference type="RefSeq" id="WP_205132699.1">
    <property type="nucleotide sequence ID" value="NZ_JACSNT010000002.1"/>
</dbReference>
<comment type="caution">
    <text evidence="1">The sequence shown here is derived from an EMBL/GenBank/DDBJ whole genome shotgun (WGS) entry which is preliminary data.</text>
</comment>
<dbReference type="Proteomes" id="UP000729290">
    <property type="component" value="Unassembled WGS sequence"/>
</dbReference>